<accession>A0A212IYY4</accession>
<sequence>MACAVHHAGVTASAGFSSVICVDPPEAGSIHVHTISEGQIHLMFDHRKAGFAREGTDLVITTDTGGTVVLDDFFAVGAQALPVFETAGGELVSASTFLLEFDPNIDLSPVDIHALPGSGTQYEDNAGGLVGGIDRLESLGTGYLRWENVSAETLFFLPTRGQAVSSGDTASHVSAVPEPPSLPFAQDRAFAQARAVAYLASEGSDSNDEQYEYSLHPAFALALSGPGLTPSFSPATTPVLVACNAGKGAFFTTACVGNELTITLTEAGREWMADNAGQDLVGYFRIESPEYRTGSYVLQAVFTPSDTFDSMTTPLNNYYDRTASTFGETHQGINPDKATGYTVTTTDKDDILRFTGPMDAAALFTGQGDDILAITGNVTDSNINMGSGTDTVRINGMLGVFSGQHYLTMDSGSVTVASGEKVGSAVYAYNAKLHVDGNNADILIDATRAASTAGINIDADAEVTATGKNVSVTGNTLGGSDSNAGVSLAGTAKGTISASGLLSVAATNEGSGSAYAINTMSGGDLTMRGGEVGLSASSGALQAGTIATVGAGNQVSVNSLNHIDMRAEGVNYAYGVTAGDGSNIRLDASGDLTILSKASNGISYGLLSYNTGTLVEADIAGAASITAEGAARGYALSAALGDLNVKAASLSLVAKGSQAVYAIQSSIGSTVTVDTDSLDITSKFEGSGQHRAVTAYTATGYEAADIVINTKNLSVNATSVGANQAEALGALYLGSSVTVNLQDSDEGASAVLKNKSTDGVATPGPQLSTGVGTQNGSVFIQGAENSTNTIAITSEANKVSCHAIRAVTISSAIAGNIQIQGGAMADSINVSGNGTENAAAWGIFCSNPASRVVIDGGEGADNINISAVAEGGNANAVNATTRAEVHIAGGEGSTISISGKSNTGSAWGLNSQGGISLVGSHIEITAETSALNRGAYAIQSWDPNKDIHIQGHESGLNLNIVAKGGLETETRAIYSKNNSQTFIEGSASDDSITIQGHVDGWQGADAYGNEIHTGAGNDRVEITGKIYGTRINLGDGNDTLTLRHSADVTDPDRVVLYSSLEGGDGFDTLELDRFAPGGVFSLDNLSGYVMGADVGGSISGFEHVDLGSSDIATTLNVYLSDLLTWNDSLNGGLDELTFISGTDLSGELAPGHYMTVTGNGNDTVRLNGSVTDTSTVFASGADFYDVYSYSDNGDTHYLLILQALTVVA</sequence>
<name>A0A212IYY4_9DELT</name>
<gene>
    <name evidence="1" type="ORF">KL86DPRO_10361</name>
</gene>
<organism evidence="1">
    <name type="scientific">uncultured delta proteobacterium</name>
    <dbReference type="NCBI Taxonomy" id="34034"/>
    <lineage>
        <taxon>Bacteria</taxon>
        <taxon>Deltaproteobacteria</taxon>
        <taxon>environmental samples</taxon>
    </lineage>
</organism>
<proteinExistence type="predicted"/>
<evidence type="ECO:0000313" key="1">
    <source>
        <dbReference type="EMBL" id="SBV92433.1"/>
    </source>
</evidence>
<dbReference type="Gene3D" id="2.160.20.160">
    <property type="match status" value="1"/>
</dbReference>
<dbReference type="EMBL" id="FLUQ01000001">
    <property type="protein sequence ID" value="SBV92433.1"/>
    <property type="molecule type" value="Genomic_DNA"/>
</dbReference>
<protein>
    <submittedName>
        <fullName evidence="1">Uncharacterized protein</fullName>
    </submittedName>
</protein>
<reference evidence="1" key="1">
    <citation type="submission" date="2016-04" db="EMBL/GenBank/DDBJ databases">
        <authorList>
            <person name="Evans L.H."/>
            <person name="Alamgir A."/>
            <person name="Owens N."/>
            <person name="Weber N.D."/>
            <person name="Virtaneva K."/>
            <person name="Barbian K."/>
            <person name="Babar A."/>
            <person name="Rosenke K."/>
        </authorList>
    </citation>
    <scope>NUCLEOTIDE SEQUENCE</scope>
    <source>
        <strain evidence="1">86</strain>
    </source>
</reference>
<dbReference type="AlphaFoldDB" id="A0A212IYY4"/>